<evidence type="ECO:0000313" key="4">
    <source>
        <dbReference type="Proteomes" id="UP000030762"/>
    </source>
</evidence>
<dbReference type="InterPro" id="IPR035927">
    <property type="entry name" value="DUSP-like_sf"/>
</dbReference>
<dbReference type="VEuPathDB" id="FungiDB:SDRG_11301"/>
<proteinExistence type="predicted"/>
<dbReference type="Pfam" id="PF00168">
    <property type="entry name" value="C2"/>
    <property type="match status" value="1"/>
</dbReference>
<reference evidence="3 4" key="1">
    <citation type="submission" date="2012-04" db="EMBL/GenBank/DDBJ databases">
        <title>The Genome Sequence of Saprolegnia declina VS20.</title>
        <authorList>
            <consortium name="The Broad Institute Genome Sequencing Platform"/>
            <person name="Russ C."/>
            <person name="Nusbaum C."/>
            <person name="Tyler B."/>
            <person name="van West P."/>
            <person name="Dieguez-Uribeondo J."/>
            <person name="de Bruijn I."/>
            <person name="Tripathy S."/>
            <person name="Jiang R."/>
            <person name="Young S.K."/>
            <person name="Zeng Q."/>
            <person name="Gargeya S."/>
            <person name="Fitzgerald M."/>
            <person name="Haas B."/>
            <person name="Abouelleil A."/>
            <person name="Alvarado L."/>
            <person name="Arachchi H.M."/>
            <person name="Berlin A."/>
            <person name="Chapman S.B."/>
            <person name="Goldberg J."/>
            <person name="Griggs A."/>
            <person name="Gujja S."/>
            <person name="Hansen M."/>
            <person name="Howarth C."/>
            <person name="Imamovic A."/>
            <person name="Larimer J."/>
            <person name="McCowen C."/>
            <person name="Montmayeur A."/>
            <person name="Murphy C."/>
            <person name="Neiman D."/>
            <person name="Pearson M."/>
            <person name="Priest M."/>
            <person name="Roberts A."/>
            <person name="Saif S."/>
            <person name="Shea T."/>
            <person name="Sisk P."/>
            <person name="Sykes S."/>
            <person name="Wortman J."/>
            <person name="Nusbaum C."/>
            <person name="Birren B."/>
        </authorList>
    </citation>
    <scope>NUCLEOTIDE SEQUENCE [LARGE SCALE GENOMIC DNA]</scope>
    <source>
        <strain evidence="3 4">VS20</strain>
    </source>
</reference>
<dbReference type="OrthoDB" id="73004at2759"/>
<feature type="domain" description="DUSP" evidence="2">
    <location>
        <begin position="183"/>
        <end position="288"/>
    </location>
</feature>
<sequence length="311" mass="33234">MASYDGVAVSPSKKQALLGDAAPLRIVVVSGKGLVALGSDGLTSNCMCEATLILRGGKTTTTKTKVAKMTRNPLWHCPVALDAHAVADIESLQIAVRHVSGFTSKEMGVAVIPSDFFLGEQNAEQWFDLAPTSTMMRQTSFREDRPYGQVCVSLSSTTAPRSQGNSSVLSASSSVPAAASSDASVVRKHDPVAELVAVRNCHQSLPQPGETWYVIAASWVEAWLTFVAKKSNDAPGEVANQSLLDPTTGRLRATVHLKTDARLIDPQSWALYRRWYGGGPVIAVQVPTDVRSVGRWMAKLDLPSVAVVHAP</sequence>
<dbReference type="Gene3D" id="3.30.2230.10">
    <property type="entry name" value="DUSP-like"/>
    <property type="match status" value="1"/>
</dbReference>
<evidence type="ECO:0000313" key="3">
    <source>
        <dbReference type="EMBL" id="EQC31116.1"/>
    </source>
</evidence>
<accession>T0Q8Y5</accession>
<dbReference type="SUPFAM" id="SSF143791">
    <property type="entry name" value="DUSP-like"/>
    <property type="match status" value="1"/>
</dbReference>
<evidence type="ECO:0000259" key="1">
    <source>
        <dbReference type="PROSITE" id="PS50004"/>
    </source>
</evidence>
<dbReference type="Proteomes" id="UP000030762">
    <property type="component" value="Unassembled WGS sequence"/>
</dbReference>
<dbReference type="GeneID" id="19952028"/>
<dbReference type="SMART" id="SM00695">
    <property type="entry name" value="DUSP"/>
    <property type="match status" value="1"/>
</dbReference>
<dbReference type="OMA" id="NCMCEAT"/>
<dbReference type="InterPro" id="IPR035892">
    <property type="entry name" value="C2_domain_sf"/>
</dbReference>
<dbReference type="CDD" id="cd00030">
    <property type="entry name" value="C2"/>
    <property type="match status" value="1"/>
</dbReference>
<gene>
    <name evidence="3" type="ORF">SDRG_11301</name>
</gene>
<dbReference type="InParanoid" id="T0Q8Y5"/>
<organism evidence="3 4">
    <name type="scientific">Saprolegnia diclina (strain VS20)</name>
    <dbReference type="NCBI Taxonomy" id="1156394"/>
    <lineage>
        <taxon>Eukaryota</taxon>
        <taxon>Sar</taxon>
        <taxon>Stramenopiles</taxon>
        <taxon>Oomycota</taxon>
        <taxon>Saprolegniomycetes</taxon>
        <taxon>Saprolegniales</taxon>
        <taxon>Saprolegniaceae</taxon>
        <taxon>Saprolegnia</taxon>
    </lineage>
</organism>
<dbReference type="InterPro" id="IPR000008">
    <property type="entry name" value="C2_dom"/>
</dbReference>
<dbReference type="GO" id="GO:0004843">
    <property type="term" value="F:cysteine-type deubiquitinase activity"/>
    <property type="evidence" value="ECO:0007669"/>
    <property type="project" value="InterPro"/>
</dbReference>
<dbReference type="SUPFAM" id="SSF49562">
    <property type="entry name" value="C2 domain (Calcium/lipid-binding domain, CaLB)"/>
    <property type="match status" value="1"/>
</dbReference>
<dbReference type="PROSITE" id="PS51283">
    <property type="entry name" value="DUSP"/>
    <property type="match status" value="1"/>
</dbReference>
<feature type="domain" description="C2" evidence="1">
    <location>
        <begin position="3"/>
        <end position="127"/>
    </location>
</feature>
<dbReference type="RefSeq" id="XP_008615555.1">
    <property type="nucleotide sequence ID" value="XM_008617333.1"/>
</dbReference>
<dbReference type="eggNOG" id="ENOG502QWD5">
    <property type="taxonomic scope" value="Eukaryota"/>
</dbReference>
<dbReference type="Pfam" id="PF06337">
    <property type="entry name" value="DUSP"/>
    <property type="match status" value="1"/>
</dbReference>
<dbReference type="AlphaFoldDB" id="T0Q8Y5"/>
<dbReference type="InterPro" id="IPR006615">
    <property type="entry name" value="Pept_C19_DUSP"/>
</dbReference>
<dbReference type="STRING" id="1156394.T0Q8Y5"/>
<dbReference type="Gene3D" id="2.60.40.150">
    <property type="entry name" value="C2 domain"/>
    <property type="match status" value="1"/>
</dbReference>
<keyword evidence="4" id="KW-1185">Reference proteome</keyword>
<dbReference type="PROSITE" id="PS50004">
    <property type="entry name" value="C2"/>
    <property type="match status" value="1"/>
</dbReference>
<protein>
    <submittedName>
        <fullName evidence="3">Uncharacterized protein</fullName>
    </submittedName>
</protein>
<evidence type="ECO:0000259" key="2">
    <source>
        <dbReference type="PROSITE" id="PS51283"/>
    </source>
</evidence>
<dbReference type="EMBL" id="JH767171">
    <property type="protein sequence ID" value="EQC31116.1"/>
    <property type="molecule type" value="Genomic_DNA"/>
</dbReference>
<name>T0Q8Y5_SAPDV</name>